<keyword evidence="2 10" id="KW-0436">Ligase</keyword>
<dbReference type="GO" id="GO:0047480">
    <property type="term" value="F:UDP-N-acetylmuramoyl-tripeptide-D-alanyl-D-alanine ligase activity"/>
    <property type="evidence" value="ECO:0007669"/>
    <property type="project" value="UniProtKB-UniRule"/>
</dbReference>
<dbReference type="SUPFAM" id="SSF53244">
    <property type="entry name" value="MurD-like peptide ligases, peptide-binding domain"/>
    <property type="match status" value="1"/>
</dbReference>
<sequence>MCTPKAMQITIKETARMCGGKLLCGEPQKIISSVCVDSRQAQPGSLFVPLKGERTDAHIYIPAVFTAGAAAALTQEPVDGTTATGALISVPDTAEALQKLAAAYRRRFTGPVVGITGSVGKTTTKEMVALALSARYQVMKTQGNQNSQVGVPLTMFQLEPQTEAAVVEMGMSQFGEMARLAKIAAPQFAVLTNIGVSHIENLHSQEAILREKLHITDGFVAQSILVLNGDDKLLAGLRGKTPFRTVFVGTQPWCDYRAEAVRSEKGAMHFVMAYHGGRIPVSLPVLGAHQVTNALAALAIADVLHVEVPAAAKALSTYEPLAMRQQIHQAGHITVIDDSYNASPDAMRGALNVLCSFPHRRVAVLADMLELGSVSQEAHRHCGQYAARAGVDVLVTVGTEAATLAQGAAQERAELPVRVCQTNAQAIAALKGLLHPGDTVLVKGSRGMHTEEIVSWLLAENC</sequence>
<dbReference type="GO" id="GO:0071555">
    <property type="term" value="P:cell wall organization"/>
    <property type="evidence" value="ECO:0007669"/>
    <property type="project" value="UniProtKB-KW"/>
</dbReference>
<dbReference type="InterPro" id="IPR036615">
    <property type="entry name" value="Mur_ligase_C_dom_sf"/>
</dbReference>
<dbReference type="InterPro" id="IPR000713">
    <property type="entry name" value="Mur_ligase_N"/>
</dbReference>
<dbReference type="Proteomes" id="UP001300604">
    <property type="component" value="Chromosome"/>
</dbReference>
<evidence type="ECO:0000256" key="7">
    <source>
        <dbReference type="ARBA" id="ARBA00022984"/>
    </source>
</evidence>
<dbReference type="Pfam" id="PF08245">
    <property type="entry name" value="Mur_ligase_M"/>
    <property type="match status" value="1"/>
</dbReference>
<evidence type="ECO:0000256" key="6">
    <source>
        <dbReference type="ARBA" id="ARBA00022960"/>
    </source>
</evidence>
<dbReference type="NCBIfam" id="TIGR01143">
    <property type="entry name" value="murF"/>
    <property type="match status" value="1"/>
</dbReference>
<dbReference type="GO" id="GO:0005737">
    <property type="term" value="C:cytoplasm"/>
    <property type="evidence" value="ECO:0007669"/>
    <property type="project" value="UniProtKB-SubCell"/>
</dbReference>
<dbReference type="InterPro" id="IPR013221">
    <property type="entry name" value="Mur_ligase_cen"/>
</dbReference>
<dbReference type="Pfam" id="PF02875">
    <property type="entry name" value="Mur_ligase_C"/>
    <property type="match status" value="1"/>
</dbReference>
<keyword evidence="3 10" id="KW-0132">Cell division</keyword>
<organism evidence="15 16">
    <name type="scientific">Caproicibacterium argilliputei</name>
    <dbReference type="NCBI Taxonomy" id="3030016"/>
    <lineage>
        <taxon>Bacteria</taxon>
        <taxon>Bacillati</taxon>
        <taxon>Bacillota</taxon>
        <taxon>Clostridia</taxon>
        <taxon>Eubacteriales</taxon>
        <taxon>Oscillospiraceae</taxon>
        <taxon>Caproicibacterium</taxon>
    </lineage>
</organism>
<evidence type="ECO:0000256" key="3">
    <source>
        <dbReference type="ARBA" id="ARBA00022618"/>
    </source>
</evidence>
<dbReference type="Gene3D" id="3.90.190.20">
    <property type="entry name" value="Mur ligase, C-terminal domain"/>
    <property type="match status" value="1"/>
</dbReference>
<keyword evidence="1 10" id="KW-0963">Cytoplasm</keyword>
<dbReference type="GO" id="GO:0051301">
    <property type="term" value="P:cell division"/>
    <property type="evidence" value="ECO:0007669"/>
    <property type="project" value="UniProtKB-KW"/>
</dbReference>
<dbReference type="GO" id="GO:0008360">
    <property type="term" value="P:regulation of cell shape"/>
    <property type="evidence" value="ECO:0007669"/>
    <property type="project" value="UniProtKB-KW"/>
</dbReference>
<dbReference type="EMBL" id="CP135996">
    <property type="protein sequence ID" value="WOC33550.1"/>
    <property type="molecule type" value="Genomic_DNA"/>
</dbReference>
<comment type="function">
    <text evidence="10 11">Involved in cell wall formation. Catalyzes the final step in the synthesis of UDP-N-acetylmuramoyl-pentapeptide, the precursor of murein.</text>
</comment>
<dbReference type="PANTHER" id="PTHR43024:SF1">
    <property type="entry name" value="UDP-N-ACETYLMURAMOYL-TRIPEPTIDE--D-ALANYL-D-ALANINE LIGASE"/>
    <property type="match status" value="1"/>
</dbReference>
<proteinExistence type="inferred from homology"/>
<keyword evidence="7 10" id="KW-0573">Peptidoglycan synthesis</keyword>
<evidence type="ECO:0000259" key="12">
    <source>
        <dbReference type="Pfam" id="PF01225"/>
    </source>
</evidence>
<feature type="domain" description="Mur ligase central" evidence="14">
    <location>
        <begin position="115"/>
        <end position="301"/>
    </location>
</feature>
<evidence type="ECO:0000256" key="10">
    <source>
        <dbReference type="HAMAP-Rule" id="MF_02019"/>
    </source>
</evidence>
<gene>
    <name evidence="10 15" type="primary">murF</name>
    <name evidence="15" type="ORF">PXC00_06695</name>
</gene>
<comment type="similarity">
    <text evidence="10">Belongs to the MurCDEF family. MurF subfamily.</text>
</comment>
<evidence type="ECO:0000256" key="2">
    <source>
        <dbReference type="ARBA" id="ARBA00022598"/>
    </source>
</evidence>
<reference evidence="15 16" key="1">
    <citation type="submission" date="2024-06" db="EMBL/GenBank/DDBJ databases">
        <title>Caproicibacterium argilliputei sp. nov, a novel caproic acid producing anaerobic bacterium isolated from pit mud.</title>
        <authorList>
            <person name="Xia S."/>
        </authorList>
    </citation>
    <scope>NUCLEOTIDE SEQUENCE [LARGE SCALE GENOMIC DNA]</scope>
    <source>
        <strain evidence="15 16">ZCY20-5</strain>
    </source>
</reference>
<dbReference type="GO" id="GO:0009252">
    <property type="term" value="P:peptidoglycan biosynthetic process"/>
    <property type="evidence" value="ECO:0007669"/>
    <property type="project" value="UniProtKB-UniRule"/>
</dbReference>
<comment type="subcellular location">
    <subcellularLocation>
        <location evidence="10 11">Cytoplasm</location>
    </subcellularLocation>
</comment>
<dbReference type="KEGG" id="carl:PXC00_06695"/>
<comment type="catalytic activity">
    <reaction evidence="10 11">
        <text>D-alanyl-D-alanine + UDP-N-acetyl-alpha-D-muramoyl-L-alanyl-gamma-D-glutamyl-meso-2,6-diaminopimelate + ATP = UDP-N-acetyl-alpha-D-muramoyl-L-alanyl-gamma-D-glutamyl-meso-2,6-diaminopimeloyl-D-alanyl-D-alanine + ADP + phosphate + H(+)</text>
        <dbReference type="Rhea" id="RHEA:28374"/>
        <dbReference type="ChEBI" id="CHEBI:15378"/>
        <dbReference type="ChEBI" id="CHEBI:30616"/>
        <dbReference type="ChEBI" id="CHEBI:43474"/>
        <dbReference type="ChEBI" id="CHEBI:57822"/>
        <dbReference type="ChEBI" id="CHEBI:61386"/>
        <dbReference type="ChEBI" id="CHEBI:83905"/>
        <dbReference type="ChEBI" id="CHEBI:456216"/>
        <dbReference type="EC" id="6.3.2.10"/>
    </reaction>
</comment>
<dbReference type="Pfam" id="PF01225">
    <property type="entry name" value="Mur_ligase"/>
    <property type="match status" value="1"/>
</dbReference>
<feature type="domain" description="Mur ligase C-terminal" evidence="13">
    <location>
        <begin position="324"/>
        <end position="446"/>
    </location>
</feature>
<keyword evidence="8 10" id="KW-0131">Cell cycle</keyword>
<dbReference type="InterPro" id="IPR051046">
    <property type="entry name" value="MurCDEF_CellWall_CoF430Synth"/>
</dbReference>
<evidence type="ECO:0000256" key="5">
    <source>
        <dbReference type="ARBA" id="ARBA00022840"/>
    </source>
</evidence>
<evidence type="ECO:0000313" key="15">
    <source>
        <dbReference type="EMBL" id="WOC33550.1"/>
    </source>
</evidence>
<evidence type="ECO:0000313" key="16">
    <source>
        <dbReference type="Proteomes" id="UP001300604"/>
    </source>
</evidence>
<dbReference type="InterPro" id="IPR005863">
    <property type="entry name" value="UDP-N-AcMur_synth"/>
</dbReference>
<protein>
    <recommendedName>
        <fullName evidence="10 11">UDP-N-acetylmuramoyl-tripeptide--D-alanyl-D-alanine ligase</fullName>
        <ecNumber evidence="10 11">6.3.2.10</ecNumber>
    </recommendedName>
    <alternativeName>
        <fullName evidence="10">D-alanyl-D-alanine-adding enzyme</fullName>
    </alternativeName>
</protein>
<keyword evidence="16" id="KW-1185">Reference proteome</keyword>
<dbReference type="PANTHER" id="PTHR43024">
    <property type="entry name" value="UDP-N-ACETYLMURAMOYL-TRIPEPTIDE--D-ALANYL-D-ALANINE LIGASE"/>
    <property type="match status" value="1"/>
</dbReference>
<keyword evidence="5 10" id="KW-0067">ATP-binding</keyword>
<dbReference type="Gene3D" id="3.40.1190.10">
    <property type="entry name" value="Mur-like, catalytic domain"/>
    <property type="match status" value="1"/>
</dbReference>
<evidence type="ECO:0000256" key="9">
    <source>
        <dbReference type="ARBA" id="ARBA00023316"/>
    </source>
</evidence>
<evidence type="ECO:0000256" key="11">
    <source>
        <dbReference type="RuleBase" id="RU004136"/>
    </source>
</evidence>
<dbReference type="EC" id="6.3.2.10" evidence="10 11"/>
<reference evidence="16" key="3">
    <citation type="submission" date="2024-06" db="EMBL/GenBank/DDBJ databases">
        <authorList>
            <person name="Zeng C."/>
        </authorList>
    </citation>
    <scope>NUCLEOTIDE SEQUENCE [LARGE SCALE GENOMIC DNA]</scope>
    <source>
        <strain evidence="16">ZCY20-5</strain>
    </source>
</reference>
<evidence type="ECO:0000256" key="4">
    <source>
        <dbReference type="ARBA" id="ARBA00022741"/>
    </source>
</evidence>
<evidence type="ECO:0000256" key="8">
    <source>
        <dbReference type="ARBA" id="ARBA00023306"/>
    </source>
</evidence>
<keyword evidence="9 10" id="KW-0961">Cell wall biogenesis/degradation</keyword>
<dbReference type="AlphaFoldDB" id="A0AA97DDK1"/>
<accession>A0AA97DDK1</accession>
<dbReference type="InterPro" id="IPR035911">
    <property type="entry name" value="MurE/MurF_N"/>
</dbReference>
<dbReference type="Gene3D" id="3.40.1390.10">
    <property type="entry name" value="MurE/MurF, N-terminal domain"/>
    <property type="match status" value="1"/>
</dbReference>
<keyword evidence="4 10" id="KW-0547">Nucleotide-binding</keyword>
<keyword evidence="6 10" id="KW-0133">Cell shape</keyword>
<dbReference type="InterPro" id="IPR036565">
    <property type="entry name" value="Mur-like_cat_sf"/>
</dbReference>
<evidence type="ECO:0000256" key="1">
    <source>
        <dbReference type="ARBA" id="ARBA00022490"/>
    </source>
</evidence>
<dbReference type="InterPro" id="IPR004101">
    <property type="entry name" value="Mur_ligase_C"/>
</dbReference>
<dbReference type="SUPFAM" id="SSF53623">
    <property type="entry name" value="MurD-like peptide ligases, catalytic domain"/>
    <property type="match status" value="1"/>
</dbReference>
<comment type="pathway">
    <text evidence="10 11">Cell wall biogenesis; peptidoglycan biosynthesis.</text>
</comment>
<feature type="domain" description="Mur ligase N-terminal catalytic" evidence="12">
    <location>
        <begin position="31"/>
        <end position="105"/>
    </location>
</feature>
<evidence type="ECO:0000259" key="14">
    <source>
        <dbReference type="Pfam" id="PF08245"/>
    </source>
</evidence>
<reference evidence="16" key="2">
    <citation type="submission" date="2024-06" db="EMBL/GenBank/DDBJ databases">
        <title>Caproicibacterium argilliputei sp. nov, a novel caproic acid producing anaerobic bacterium isolated from pit mud.</title>
        <authorList>
            <person name="Zeng C."/>
        </authorList>
    </citation>
    <scope>NUCLEOTIDE SEQUENCE [LARGE SCALE GENOMIC DNA]</scope>
    <source>
        <strain evidence="16">ZCY20-5</strain>
    </source>
</reference>
<name>A0AA97DDK1_9FIRM</name>
<dbReference type="SUPFAM" id="SSF63418">
    <property type="entry name" value="MurE/MurF N-terminal domain"/>
    <property type="match status" value="1"/>
</dbReference>
<dbReference type="GO" id="GO:0005524">
    <property type="term" value="F:ATP binding"/>
    <property type="evidence" value="ECO:0007669"/>
    <property type="project" value="UniProtKB-UniRule"/>
</dbReference>
<dbReference type="RefSeq" id="WP_316935179.1">
    <property type="nucleotide sequence ID" value="NZ_CP135996.1"/>
</dbReference>
<evidence type="ECO:0000259" key="13">
    <source>
        <dbReference type="Pfam" id="PF02875"/>
    </source>
</evidence>
<feature type="binding site" evidence="10">
    <location>
        <begin position="117"/>
        <end position="123"/>
    </location>
    <ligand>
        <name>ATP</name>
        <dbReference type="ChEBI" id="CHEBI:30616"/>
    </ligand>
</feature>
<dbReference type="HAMAP" id="MF_02019">
    <property type="entry name" value="MurF"/>
    <property type="match status" value="1"/>
</dbReference>